<reference evidence="1" key="2">
    <citation type="journal article" date="2022" name="New Phytol.">
        <title>Evolutionary transition to the ectomycorrhizal habit in the genomes of a hyperdiverse lineage of mushroom-forming fungi.</title>
        <authorList>
            <person name="Looney B."/>
            <person name="Miyauchi S."/>
            <person name="Morin E."/>
            <person name="Drula E."/>
            <person name="Courty P.E."/>
            <person name="Kohler A."/>
            <person name="Kuo A."/>
            <person name="LaButti K."/>
            <person name="Pangilinan J."/>
            <person name="Lipzen A."/>
            <person name="Riley R."/>
            <person name="Andreopoulos W."/>
            <person name="He G."/>
            <person name="Johnson J."/>
            <person name="Nolan M."/>
            <person name="Tritt A."/>
            <person name="Barry K.W."/>
            <person name="Grigoriev I.V."/>
            <person name="Nagy L.G."/>
            <person name="Hibbett D."/>
            <person name="Henrissat B."/>
            <person name="Matheny P.B."/>
            <person name="Labbe J."/>
            <person name="Martin F.M."/>
        </authorList>
    </citation>
    <scope>NUCLEOTIDE SEQUENCE</scope>
    <source>
        <strain evidence="1">FP105234-sp</strain>
    </source>
</reference>
<keyword evidence="2" id="KW-1185">Reference proteome</keyword>
<reference evidence="1" key="1">
    <citation type="submission" date="2021-02" db="EMBL/GenBank/DDBJ databases">
        <authorList>
            <consortium name="DOE Joint Genome Institute"/>
            <person name="Ahrendt S."/>
            <person name="Looney B.P."/>
            <person name="Miyauchi S."/>
            <person name="Morin E."/>
            <person name="Drula E."/>
            <person name="Courty P.E."/>
            <person name="Chicoki N."/>
            <person name="Fauchery L."/>
            <person name="Kohler A."/>
            <person name="Kuo A."/>
            <person name="Labutti K."/>
            <person name="Pangilinan J."/>
            <person name="Lipzen A."/>
            <person name="Riley R."/>
            <person name="Andreopoulos W."/>
            <person name="He G."/>
            <person name="Johnson J."/>
            <person name="Barry K.W."/>
            <person name="Grigoriev I.V."/>
            <person name="Nagy L."/>
            <person name="Hibbett D."/>
            <person name="Henrissat B."/>
            <person name="Matheny P.B."/>
            <person name="Labbe J."/>
            <person name="Martin F."/>
        </authorList>
    </citation>
    <scope>NUCLEOTIDE SEQUENCE</scope>
    <source>
        <strain evidence="1">FP105234-sp</strain>
    </source>
</reference>
<dbReference type="Proteomes" id="UP000814033">
    <property type="component" value="Unassembled WGS sequence"/>
</dbReference>
<gene>
    <name evidence="1" type="ORF">FA95DRAFT_1584696</name>
</gene>
<evidence type="ECO:0000313" key="2">
    <source>
        <dbReference type="Proteomes" id="UP000814033"/>
    </source>
</evidence>
<comment type="caution">
    <text evidence="1">The sequence shown here is derived from an EMBL/GenBank/DDBJ whole genome shotgun (WGS) entry which is preliminary data.</text>
</comment>
<evidence type="ECO:0000313" key="1">
    <source>
        <dbReference type="EMBL" id="KAI0041541.1"/>
    </source>
</evidence>
<protein>
    <submittedName>
        <fullName evidence="1">TPR-like protein</fullName>
    </submittedName>
</protein>
<name>A0ACB8RCZ2_9AGAM</name>
<proteinExistence type="predicted"/>
<accession>A0ACB8RCZ2</accession>
<organism evidence="1 2">
    <name type="scientific">Auriscalpium vulgare</name>
    <dbReference type="NCBI Taxonomy" id="40419"/>
    <lineage>
        <taxon>Eukaryota</taxon>
        <taxon>Fungi</taxon>
        <taxon>Dikarya</taxon>
        <taxon>Basidiomycota</taxon>
        <taxon>Agaricomycotina</taxon>
        <taxon>Agaricomycetes</taxon>
        <taxon>Russulales</taxon>
        <taxon>Auriscalpiaceae</taxon>
        <taxon>Auriscalpium</taxon>
    </lineage>
</organism>
<dbReference type="EMBL" id="MU276116">
    <property type="protein sequence ID" value="KAI0041541.1"/>
    <property type="molecule type" value="Genomic_DNA"/>
</dbReference>
<sequence length="785" mass="86878">MQQETSPTFLPFLSQRFGTLVWSCIDADLHKSAIFYAERYFALDQENHDARHLYATAMLRAGQPHSALHLVNLPQDQRCSGCSELKAKCCSLLGRHRQAREALEDSLRDPAYAPSPSIGPRSARAFPEEAILHCRSGLAALKGNLPEHARTSFRQSLVLNPMIWEAFEGLCSLGSVPDIEELFPSRPSPIKRTSPEELLPSTRAAPTVPVATGAGFFTPDMGNAGNLFRRPDFAHLQPFRMGPSGPRDSLVTNESISYAPEISVLQAHHRPRAAVRALSSADETGPATKKLRSSSTRPRLGEAAPKASKVAAADDGRSKKARARPALTLVNLFSSSAGQPAATSSRNAAAGGSKIERDSGTRRSARLMSGGSKASLTGKLAGARDRRRQPARTLSHSTDSDMDDDRPEAAYSQSPHSITQSPRSEASPAPSNWTASHEQAAQDAYDSELADQYIYDLMRLFASATRALALYDTRLCMEELDKLPHVHQRSAYVMAMVGRAHYERTDYTSAERAFQAVRALEPYRLWDMEVYSTLLWHLQRTVQLSFLAQELLSIDPRSPQAWIAIGNTFSLQKERAQALTCFRRAQQLDPSCAYAFTLAGHEFIEDDLDKAVLSFQMALRADARHYNAWYGLGTCYLRMSKIRMAEYHYRKAAEIHPNNAVLLGCVGMAVERRADRRGALALFDEAVRLSPENALVRYRRAKLLIAMKRYEPGIQDLETLLSSSPEEANVIFQLARAYRLVGNEVKSAQMLAVARDVSPKSVNKIKKLMETVKDEGAGDEEMDEG</sequence>